<dbReference type="PROSITE" id="PS51257">
    <property type="entry name" value="PROKAR_LIPOPROTEIN"/>
    <property type="match status" value="1"/>
</dbReference>
<organism evidence="2 3">
    <name type="scientific">Hoeflea marina</name>
    <dbReference type="NCBI Taxonomy" id="274592"/>
    <lineage>
        <taxon>Bacteria</taxon>
        <taxon>Pseudomonadati</taxon>
        <taxon>Pseudomonadota</taxon>
        <taxon>Alphaproteobacteria</taxon>
        <taxon>Hyphomicrobiales</taxon>
        <taxon>Rhizobiaceae</taxon>
        <taxon>Hoeflea</taxon>
    </lineage>
</organism>
<feature type="transmembrane region" description="Helical" evidence="1">
    <location>
        <begin position="7"/>
        <end position="32"/>
    </location>
</feature>
<gene>
    <name evidence="2" type="ORF">DFR52_105255</name>
</gene>
<dbReference type="Proteomes" id="UP000246352">
    <property type="component" value="Unassembled WGS sequence"/>
</dbReference>
<keyword evidence="1" id="KW-0812">Transmembrane</keyword>
<proteinExistence type="predicted"/>
<evidence type="ECO:0000256" key="1">
    <source>
        <dbReference type="SAM" id="Phobius"/>
    </source>
</evidence>
<dbReference type="RefSeq" id="WP_110033688.1">
    <property type="nucleotide sequence ID" value="NZ_QGTR01000005.1"/>
</dbReference>
<keyword evidence="1" id="KW-0472">Membrane</keyword>
<sequence length="154" mass="16552">MGNFARLFLRFIAIGVGFFVACIAAGTTYAFLARLIQPEDFGRYDEVEMTVTLIIGVLGVSSLFARAALVPALVLIFLFEFLRLRDWLSHAVAGALMTLALCAVPFAEGGDIPINMIAVLVTCGIVGASIYWLVTGCRAGRWLPSESPEPPPQG</sequence>
<dbReference type="EMBL" id="QGTR01000005">
    <property type="protein sequence ID" value="PWV98274.1"/>
    <property type="molecule type" value="Genomic_DNA"/>
</dbReference>
<dbReference type="AlphaFoldDB" id="A0A317PGT7"/>
<accession>A0A317PGT7</accession>
<keyword evidence="1" id="KW-1133">Transmembrane helix</keyword>
<reference evidence="2 3" key="1">
    <citation type="submission" date="2018-05" db="EMBL/GenBank/DDBJ databases">
        <title>Genomic Encyclopedia of Type Strains, Phase IV (KMG-IV): sequencing the most valuable type-strain genomes for metagenomic binning, comparative biology and taxonomic classification.</title>
        <authorList>
            <person name="Goeker M."/>
        </authorList>
    </citation>
    <scope>NUCLEOTIDE SEQUENCE [LARGE SCALE GENOMIC DNA]</scope>
    <source>
        <strain evidence="2 3">DSM 16791</strain>
    </source>
</reference>
<feature type="transmembrane region" description="Helical" evidence="1">
    <location>
        <begin position="87"/>
        <end position="106"/>
    </location>
</feature>
<keyword evidence="3" id="KW-1185">Reference proteome</keyword>
<evidence type="ECO:0000313" key="2">
    <source>
        <dbReference type="EMBL" id="PWV98274.1"/>
    </source>
</evidence>
<dbReference type="OrthoDB" id="7906671at2"/>
<protein>
    <submittedName>
        <fullName evidence="2">Uncharacterized protein</fullName>
    </submittedName>
</protein>
<name>A0A317PGT7_9HYPH</name>
<feature type="transmembrane region" description="Helical" evidence="1">
    <location>
        <begin position="52"/>
        <end position="78"/>
    </location>
</feature>
<feature type="transmembrane region" description="Helical" evidence="1">
    <location>
        <begin position="112"/>
        <end position="134"/>
    </location>
</feature>
<evidence type="ECO:0000313" key="3">
    <source>
        <dbReference type="Proteomes" id="UP000246352"/>
    </source>
</evidence>
<comment type="caution">
    <text evidence="2">The sequence shown here is derived from an EMBL/GenBank/DDBJ whole genome shotgun (WGS) entry which is preliminary data.</text>
</comment>